<name>A0A0F7KFK0_9PROT</name>
<evidence type="ECO:0000256" key="1">
    <source>
        <dbReference type="SAM" id="MobiDB-lite"/>
    </source>
</evidence>
<proteinExistence type="predicted"/>
<reference evidence="2 4" key="2">
    <citation type="journal article" date="2016" name="Genome Announc.">
        <title>Genome Sequence of Nitrosomonas communis Strain Nm2, a Mesophilic Ammonia-Oxidizing Bacterium Isolated from Mediterranean Soil.</title>
        <authorList>
            <person name="Kozlowski J.A."/>
            <person name="Kits K.D."/>
            <person name="Stein L.Y."/>
        </authorList>
    </citation>
    <scope>NUCLEOTIDE SEQUENCE [LARGE SCALE GENOMIC DNA]</scope>
    <source>
        <strain evidence="2 4">Nm2</strain>
    </source>
</reference>
<reference evidence="4" key="1">
    <citation type="submission" date="2015-05" db="EMBL/GenBank/DDBJ databases">
        <title>Draft genome of Nitrosomonas communis strain Nm2.</title>
        <authorList>
            <person name="Kozlowski J.A."/>
            <person name="Kits K.D."/>
            <person name="Stein L.Y."/>
        </authorList>
    </citation>
    <scope>NUCLEOTIDE SEQUENCE [LARGE SCALE GENOMIC DNA]</scope>
    <source>
        <strain evidence="4">Nm2</strain>
    </source>
</reference>
<accession>A0A0F7KFK0</accession>
<dbReference type="AlphaFoldDB" id="A0A0F7KFK0"/>
<reference evidence="3 5" key="3">
    <citation type="submission" date="2019-07" db="EMBL/GenBank/DDBJ databases">
        <title>Active sludge and wastewater microbial communities from Klosterneuburg, Austria.</title>
        <authorList>
            <person name="Wagner M."/>
        </authorList>
    </citation>
    <scope>NUCLEOTIDE SEQUENCE [LARGE SCALE GENOMIC DNA]</scope>
    <source>
        <strain evidence="3 5">Nm2</strain>
    </source>
</reference>
<keyword evidence="4" id="KW-1185">Reference proteome</keyword>
<dbReference type="PATRIC" id="fig|44574.3.peg.1599"/>
<gene>
    <name evidence="2" type="ORF">AAW31_06670</name>
    <name evidence="3" type="ORF">BCL69_106124</name>
</gene>
<dbReference type="Proteomes" id="UP000324176">
    <property type="component" value="Unassembled WGS sequence"/>
</dbReference>
<protein>
    <submittedName>
        <fullName evidence="2">Uncharacterized protein</fullName>
    </submittedName>
</protein>
<feature type="region of interest" description="Disordered" evidence="1">
    <location>
        <begin position="1"/>
        <end position="38"/>
    </location>
</feature>
<dbReference type="EMBL" id="CP011451">
    <property type="protein sequence ID" value="AKH37572.1"/>
    <property type="molecule type" value="Genomic_DNA"/>
</dbReference>
<feature type="compositionally biased region" description="Polar residues" evidence="1">
    <location>
        <begin position="56"/>
        <end position="71"/>
    </location>
</feature>
<feature type="compositionally biased region" description="Basic and acidic residues" evidence="1">
    <location>
        <begin position="72"/>
        <end position="81"/>
    </location>
</feature>
<organism evidence="2 4">
    <name type="scientific">Nitrosomonas communis</name>
    <dbReference type="NCBI Taxonomy" id="44574"/>
    <lineage>
        <taxon>Bacteria</taxon>
        <taxon>Pseudomonadati</taxon>
        <taxon>Pseudomonadota</taxon>
        <taxon>Betaproteobacteria</taxon>
        <taxon>Nitrosomonadales</taxon>
        <taxon>Nitrosomonadaceae</taxon>
        <taxon>Nitrosomonas</taxon>
    </lineage>
</organism>
<feature type="compositionally biased region" description="Basic and acidic residues" evidence="1">
    <location>
        <begin position="9"/>
        <end position="18"/>
    </location>
</feature>
<evidence type="ECO:0000313" key="3">
    <source>
        <dbReference type="EMBL" id="TYP80297.1"/>
    </source>
</evidence>
<sequence>MRPNAVIEAHTDPGRINEADPTALSKSAGQKTTQRRQATLQQLNKAVIAHQILKNSTAGTSTRNSGNSAQLSDKRIDGTPP</sequence>
<dbReference type="EMBL" id="VNHT01000061">
    <property type="protein sequence ID" value="TYP80297.1"/>
    <property type="molecule type" value="Genomic_DNA"/>
</dbReference>
<dbReference type="Proteomes" id="UP000034156">
    <property type="component" value="Chromosome"/>
</dbReference>
<feature type="region of interest" description="Disordered" evidence="1">
    <location>
        <begin position="56"/>
        <end position="81"/>
    </location>
</feature>
<dbReference type="KEGG" id="nco:AAW31_06670"/>
<evidence type="ECO:0000313" key="2">
    <source>
        <dbReference type="EMBL" id="AKH37572.1"/>
    </source>
</evidence>
<evidence type="ECO:0000313" key="4">
    <source>
        <dbReference type="Proteomes" id="UP000034156"/>
    </source>
</evidence>
<evidence type="ECO:0000313" key="5">
    <source>
        <dbReference type="Proteomes" id="UP000324176"/>
    </source>
</evidence>